<gene>
    <name evidence="3" type="ORF">SAMN04488543_0792</name>
</gene>
<proteinExistence type="predicted"/>
<dbReference type="Pfam" id="PF14155">
    <property type="entry name" value="DUF4307"/>
    <property type="match status" value="1"/>
</dbReference>
<protein>
    <recommendedName>
        <fullName evidence="5">DUF4307 domain-containing protein</fullName>
    </recommendedName>
</protein>
<evidence type="ECO:0000256" key="2">
    <source>
        <dbReference type="SAM" id="Phobius"/>
    </source>
</evidence>
<feature type="region of interest" description="Disordered" evidence="1">
    <location>
        <begin position="1"/>
        <end position="32"/>
    </location>
</feature>
<evidence type="ECO:0000313" key="4">
    <source>
        <dbReference type="Proteomes" id="UP000199092"/>
    </source>
</evidence>
<feature type="transmembrane region" description="Helical" evidence="2">
    <location>
        <begin position="51"/>
        <end position="73"/>
    </location>
</feature>
<evidence type="ECO:0000313" key="3">
    <source>
        <dbReference type="EMBL" id="SDR94098.1"/>
    </source>
</evidence>
<dbReference type="EMBL" id="LT629749">
    <property type="protein sequence ID" value="SDR94098.1"/>
    <property type="molecule type" value="Genomic_DNA"/>
</dbReference>
<evidence type="ECO:0008006" key="5">
    <source>
        <dbReference type="Google" id="ProtNLM"/>
    </source>
</evidence>
<keyword evidence="2" id="KW-0812">Transmembrane</keyword>
<name>A0A1H1N5F8_9ACTN</name>
<reference evidence="3 4" key="1">
    <citation type="submission" date="2016-10" db="EMBL/GenBank/DDBJ databases">
        <authorList>
            <person name="de Groot N.N."/>
        </authorList>
    </citation>
    <scope>NUCLEOTIDE SEQUENCE [LARGE SCALE GENOMIC DNA]</scope>
    <source>
        <strain evidence="3 4">DSM 21741</strain>
    </source>
</reference>
<sequence>MLSRAPETPAERSPAETAAPARPPGGGHHGAVTDAADRLARRYPPPRVPRAVVVALVAAGTALGLGWLVWAALAHATPAVTAQVSAFEIVSDTAIKVTMTVQRADPSQAASCRVIAQSTDFQPVAEQEIAVPASTVPLADLHVELTTLRRATSASVSGCRLS</sequence>
<keyword evidence="4" id="KW-1185">Reference proteome</keyword>
<accession>A0A1H1N5F8</accession>
<keyword evidence="2" id="KW-1133">Transmembrane helix</keyword>
<organism evidence="3 4">
    <name type="scientific">Friedmanniella luteola</name>
    <dbReference type="NCBI Taxonomy" id="546871"/>
    <lineage>
        <taxon>Bacteria</taxon>
        <taxon>Bacillati</taxon>
        <taxon>Actinomycetota</taxon>
        <taxon>Actinomycetes</taxon>
        <taxon>Propionibacteriales</taxon>
        <taxon>Nocardioidaceae</taxon>
        <taxon>Friedmanniella</taxon>
    </lineage>
</organism>
<dbReference type="Proteomes" id="UP000199092">
    <property type="component" value="Chromosome I"/>
</dbReference>
<dbReference type="STRING" id="546871.SAMN04488543_0792"/>
<dbReference type="InterPro" id="IPR025443">
    <property type="entry name" value="DUF4307"/>
</dbReference>
<evidence type="ECO:0000256" key="1">
    <source>
        <dbReference type="SAM" id="MobiDB-lite"/>
    </source>
</evidence>
<keyword evidence="2" id="KW-0472">Membrane</keyword>
<dbReference type="AlphaFoldDB" id="A0A1H1N5F8"/>